<dbReference type="InterPro" id="IPR028098">
    <property type="entry name" value="Glyco_trans_4-like_N"/>
</dbReference>
<dbReference type="InterPro" id="IPR050194">
    <property type="entry name" value="Glycosyltransferase_grp1"/>
</dbReference>
<dbReference type="Gene3D" id="3.40.50.2000">
    <property type="entry name" value="Glycogen Phosphorylase B"/>
    <property type="match status" value="2"/>
</dbReference>
<name>A0A0B6WXU7_9BACT</name>
<accession>A0A0B6WXU7</accession>
<dbReference type="SUPFAM" id="SSF53756">
    <property type="entry name" value="UDP-Glycosyltransferase/glycogen phosphorylase"/>
    <property type="match status" value="1"/>
</dbReference>
<evidence type="ECO:0000313" key="3">
    <source>
        <dbReference type="EMBL" id="CDM65089.1"/>
    </source>
</evidence>
<sequence length="375" mass="42332">MVCHLCTTTFDTSYFKNLWFGLSARGIRSLYVSLSEYSLPHWAQEIGGIDYAYLDAASRKKYPRAILKLAWLLRKRRVKVLQTHLYDAGIVGILAARMANVPVVIVTRHHLDEPQLLGGKLHVALDRWMATQADCVIVPSIAVRQHMIKSERVQEKKIEVVHYGFDFSSFRNGPEDRWRVREELGLQDDFVVGCVGRLFKNKGQIYLIAPLKHLVQRIPNIKLLLLGDGDKSAIEAAAHNLGVQDRVIFAGYRRDIFSCMAAMDLLVHPSLSESFGQVLVEAMAVGTPVIATRVGGILEIVKHGETGWLIPPADEQAVLQAILYLYDNPAVRKQMAENAQKNVRALFPVEKMVDKYVNCYKKCLSKVSKVSRRYC</sequence>
<keyword evidence="3" id="KW-0808">Transferase</keyword>
<evidence type="ECO:0000259" key="1">
    <source>
        <dbReference type="Pfam" id="PF00534"/>
    </source>
</evidence>
<protein>
    <submittedName>
        <fullName evidence="3">Glycosyltransferase</fullName>
    </submittedName>
</protein>
<evidence type="ECO:0000259" key="2">
    <source>
        <dbReference type="Pfam" id="PF13439"/>
    </source>
</evidence>
<organism evidence="3 4">
    <name type="scientific">Pyrinomonas methylaliphatogenes</name>
    <dbReference type="NCBI Taxonomy" id="454194"/>
    <lineage>
        <taxon>Bacteria</taxon>
        <taxon>Pseudomonadati</taxon>
        <taxon>Acidobacteriota</taxon>
        <taxon>Blastocatellia</taxon>
        <taxon>Blastocatellales</taxon>
        <taxon>Pyrinomonadaceae</taxon>
        <taxon>Pyrinomonas</taxon>
    </lineage>
</organism>
<feature type="domain" description="Glycosyltransferase subfamily 4-like N-terminal" evidence="2">
    <location>
        <begin position="21"/>
        <end position="167"/>
    </location>
</feature>
<dbReference type="Proteomes" id="UP000031518">
    <property type="component" value="Unassembled WGS sequence"/>
</dbReference>
<dbReference type="PANTHER" id="PTHR45947:SF3">
    <property type="entry name" value="SULFOQUINOVOSYL TRANSFERASE SQD2"/>
    <property type="match status" value="1"/>
</dbReference>
<dbReference type="AlphaFoldDB" id="A0A0B6WXU7"/>
<dbReference type="Pfam" id="PF00534">
    <property type="entry name" value="Glycos_transf_1"/>
    <property type="match status" value="1"/>
</dbReference>
<dbReference type="EMBL" id="CBXV010000004">
    <property type="protein sequence ID" value="CDM65089.1"/>
    <property type="molecule type" value="Genomic_DNA"/>
</dbReference>
<keyword evidence="4" id="KW-1185">Reference proteome</keyword>
<proteinExistence type="predicted"/>
<gene>
    <name evidence="3" type="ORF">PYK22_01087</name>
</gene>
<dbReference type="STRING" id="454194.PYK22_01087"/>
<reference evidence="3 4" key="2">
    <citation type="submission" date="2015-01" db="EMBL/GenBank/DDBJ databases">
        <title>Complete genome sequence of Pyrinomonas methylaliphatogenes type strain K22T.</title>
        <authorList>
            <person name="Lee K.C.Y."/>
            <person name="Power J.F."/>
            <person name="Dunfield P.F."/>
            <person name="Morgan X.C."/>
            <person name="Huttenhower C."/>
            <person name="Stott M.B."/>
        </authorList>
    </citation>
    <scope>NUCLEOTIDE SEQUENCE [LARGE SCALE GENOMIC DNA]</scope>
    <source>
        <strain evidence="3 4">K22</strain>
    </source>
</reference>
<evidence type="ECO:0000313" key="4">
    <source>
        <dbReference type="Proteomes" id="UP000031518"/>
    </source>
</evidence>
<dbReference type="GO" id="GO:0016757">
    <property type="term" value="F:glycosyltransferase activity"/>
    <property type="evidence" value="ECO:0007669"/>
    <property type="project" value="InterPro"/>
</dbReference>
<reference evidence="3 4" key="1">
    <citation type="submission" date="2013-12" db="EMBL/GenBank/DDBJ databases">
        <authorList>
            <person name="Stott M."/>
        </authorList>
    </citation>
    <scope>NUCLEOTIDE SEQUENCE [LARGE SCALE GENOMIC DNA]</scope>
    <source>
        <strain evidence="3 4">K22</strain>
    </source>
</reference>
<feature type="domain" description="Glycosyl transferase family 1" evidence="1">
    <location>
        <begin position="177"/>
        <end position="341"/>
    </location>
</feature>
<dbReference type="RefSeq" id="WP_162199797.1">
    <property type="nucleotide sequence ID" value="NZ_CBXV010000004.1"/>
</dbReference>
<dbReference type="InterPro" id="IPR001296">
    <property type="entry name" value="Glyco_trans_1"/>
</dbReference>
<dbReference type="PANTHER" id="PTHR45947">
    <property type="entry name" value="SULFOQUINOVOSYL TRANSFERASE SQD2"/>
    <property type="match status" value="1"/>
</dbReference>
<dbReference type="Pfam" id="PF13439">
    <property type="entry name" value="Glyco_transf_4"/>
    <property type="match status" value="1"/>
</dbReference>